<proteinExistence type="predicted"/>
<feature type="region of interest" description="Disordered" evidence="1">
    <location>
        <begin position="197"/>
        <end position="218"/>
    </location>
</feature>
<evidence type="ECO:0000256" key="1">
    <source>
        <dbReference type="SAM" id="MobiDB-lite"/>
    </source>
</evidence>
<accession>A0A9E4NH25</accession>
<dbReference type="EMBL" id="JAEPCR010000008">
    <property type="protein sequence ID" value="MCG7977164.1"/>
    <property type="molecule type" value="Genomic_DNA"/>
</dbReference>
<protein>
    <submittedName>
        <fullName evidence="2">DUF4194 domain-containing protein</fullName>
    </submittedName>
</protein>
<dbReference type="AlphaFoldDB" id="A0A9E4NH25"/>
<dbReference type="Pfam" id="PF13835">
    <property type="entry name" value="DUF4194"/>
    <property type="match status" value="1"/>
</dbReference>
<gene>
    <name evidence="2" type="ORF">JAY77_03310</name>
</gene>
<feature type="compositionally biased region" description="Acidic residues" evidence="1">
    <location>
        <begin position="201"/>
        <end position="218"/>
    </location>
</feature>
<organism evidence="2 3">
    <name type="scientific">Candidatus Thiodiazotropha taylori</name>
    <dbReference type="NCBI Taxonomy" id="2792791"/>
    <lineage>
        <taxon>Bacteria</taxon>
        <taxon>Pseudomonadati</taxon>
        <taxon>Pseudomonadota</taxon>
        <taxon>Gammaproteobacteria</taxon>
        <taxon>Chromatiales</taxon>
        <taxon>Sedimenticolaceae</taxon>
        <taxon>Candidatus Thiodiazotropha</taxon>
    </lineage>
</organism>
<comment type="caution">
    <text evidence="2">The sequence shown here is derived from an EMBL/GenBank/DDBJ whole genome shotgun (WGS) entry which is preliminary data.</text>
</comment>
<dbReference type="Proteomes" id="UP000886674">
    <property type="component" value="Unassembled WGS sequence"/>
</dbReference>
<sequence length="218" mass="25685">MIKDLKTLLSADEELEEADLKLTAQMLLAKQFLLRAKPRQRRHFDRVVRYQKYYRNLMDALNHQLVINENHGYVGITPEDFVYRMKLEETLILLALRYIYDEELNAFNLEEDGSVLVSVEDFEDRYLQLTQRDMPKTSTVFREYLRDFANHGILDAEQDEFDPHIMRIRIYPTISELLSGNMIEKVAGYLMAEDVPVVEKSEEDEIEENDPEQGSEQS</sequence>
<evidence type="ECO:0000313" key="2">
    <source>
        <dbReference type="EMBL" id="MCG7977164.1"/>
    </source>
</evidence>
<reference evidence="2" key="1">
    <citation type="journal article" date="2021" name="Proc. Natl. Acad. Sci. U.S.A.">
        <title>Global biogeography of chemosynthetic symbionts reveals both localized and globally distributed symbiont groups. .</title>
        <authorList>
            <person name="Osvatic J.T."/>
            <person name="Wilkins L.G.E."/>
            <person name="Leibrecht L."/>
            <person name="Leray M."/>
            <person name="Zauner S."/>
            <person name="Polzin J."/>
            <person name="Camacho Y."/>
            <person name="Gros O."/>
            <person name="van Gils J.A."/>
            <person name="Eisen J.A."/>
            <person name="Petersen J.M."/>
            <person name="Yuen B."/>
        </authorList>
    </citation>
    <scope>NUCLEOTIDE SEQUENCE</scope>
    <source>
        <strain evidence="2">MAGclacostrist055</strain>
    </source>
</reference>
<evidence type="ECO:0000313" key="3">
    <source>
        <dbReference type="Proteomes" id="UP000886674"/>
    </source>
</evidence>
<dbReference type="InterPro" id="IPR025449">
    <property type="entry name" value="JetB"/>
</dbReference>
<name>A0A9E4NH25_9GAMM</name>